<dbReference type="InterPro" id="IPR017972">
    <property type="entry name" value="Cyt_P450_CS"/>
</dbReference>
<reference evidence="9" key="1">
    <citation type="submission" date="2020-10" db="EMBL/GenBank/DDBJ databases">
        <title>Taxonomic study of unclassified bacteria belonging to the class Ktedonobacteria.</title>
        <authorList>
            <person name="Yabe S."/>
            <person name="Wang C.M."/>
            <person name="Zheng Y."/>
            <person name="Sakai Y."/>
            <person name="Cavaletti L."/>
            <person name="Monciardini P."/>
            <person name="Donadio S."/>
        </authorList>
    </citation>
    <scope>NUCLEOTIDE SEQUENCE</scope>
    <source>
        <strain evidence="9">SOSP1-1</strain>
    </source>
</reference>
<gene>
    <name evidence="9" type="ORF">KSX_61400</name>
</gene>
<dbReference type="PANTHER" id="PTHR24291">
    <property type="entry name" value="CYTOCHROME P450 FAMILY 4"/>
    <property type="match status" value="1"/>
</dbReference>
<evidence type="ECO:0000256" key="8">
    <source>
        <dbReference type="RuleBase" id="RU000461"/>
    </source>
</evidence>
<dbReference type="PROSITE" id="PS00086">
    <property type="entry name" value="CYTOCHROME_P450"/>
    <property type="match status" value="1"/>
</dbReference>
<dbReference type="InterPro" id="IPR036396">
    <property type="entry name" value="Cyt_P450_sf"/>
</dbReference>
<evidence type="ECO:0000256" key="6">
    <source>
        <dbReference type="ARBA" id="ARBA00023033"/>
    </source>
</evidence>
<dbReference type="Pfam" id="PF00067">
    <property type="entry name" value="p450"/>
    <property type="match status" value="1"/>
</dbReference>
<evidence type="ECO:0000256" key="1">
    <source>
        <dbReference type="ARBA" id="ARBA00010617"/>
    </source>
</evidence>
<sequence>MRNDNAFPPGPRGLPLVGNIPGFQREPLKYMSDVRAQYGRIVGLSLAGTPVVCGFAPEHVLYCLTEHPRDFISLQSQNHSNLREVLGDGLLTIEGDYHRQQRKLVQPAFHRQRIDQYADVMVKYTQEMLEEWSPKQELELSSAMQQLTLRIIVNTLFSVEEFSKVQELSHAFTAVIGRPPRRMRARFSPFALIDRFSRPQKDYVQGKHVLDTFVYGLIHQRRTEGGDRGDILDMLLTAQEEGHGMNDQQAHDHIMTLVAAGHETAQNTLCWTFYLLAKNPDVRGKLLQELQSVLGDRAPTVADLPKLPYLEWVINESWRVMPPAWRIGRRATRDFDLNGYHLKEGTIVLLCQWVTHNDAEIWGDPQNFRPERWDPAKGEKVPRGAYFPFGLGPRICIGMPFAQMETRLLLGTILQRFFPEPVPSHPIELKPGVTLRPKYGMRVTLREASTNQALAHS</sequence>
<evidence type="ECO:0000256" key="3">
    <source>
        <dbReference type="ARBA" id="ARBA00022723"/>
    </source>
</evidence>
<evidence type="ECO:0000313" key="10">
    <source>
        <dbReference type="Proteomes" id="UP000612362"/>
    </source>
</evidence>
<dbReference type="GO" id="GO:0005506">
    <property type="term" value="F:iron ion binding"/>
    <property type="evidence" value="ECO:0007669"/>
    <property type="project" value="InterPro"/>
</dbReference>
<organism evidence="9 10">
    <name type="scientific">Ktedonospora formicarum</name>
    <dbReference type="NCBI Taxonomy" id="2778364"/>
    <lineage>
        <taxon>Bacteria</taxon>
        <taxon>Bacillati</taxon>
        <taxon>Chloroflexota</taxon>
        <taxon>Ktedonobacteria</taxon>
        <taxon>Ktedonobacterales</taxon>
        <taxon>Ktedonobacteraceae</taxon>
        <taxon>Ktedonospora</taxon>
    </lineage>
</organism>
<dbReference type="Gene3D" id="1.10.630.10">
    <property type="entry name" value="Cytochrome P450"/>
    <property type="match status" value="1"/>
</dbReference>
<dbReference type="PANTHER" id="PTHR24291:SF50">
    <property type="entry name" value="BIFUNCTIONAL ALBAFLAVENONE MONOOXYGENASE_TERPENE SYNTHASE"/>
    <property type="match status" value="1"/>
</dbReference>
<dbReference type="PRINTS" id="PR00385">
    <property type="entry name" value="P450"/>
</dbReference>
<keyword evidence="4 8" id="KW-0560">Oxidoreductase</keyword>
<protein>
    <submittedName>
        <fullName evidence="9">Cytochrome P450</fullName>
    </submittedName>
</protein>
<dbReference type="InterPro" id="IPR050196">
    <property type="entry name" value="Cytochrome_P450_Monoox"/>
</dbReference>
<dbReference type="AlphaFoldDB" id="A0A8J3I8H8"/>
<dbReference type="CDD" id="cd20620">
    <property type="entry name" value="CYP132-like"/>
    <property type="match status" value="1"/>
</dbReference>
<dbReference type="GO" id="GO:0020037">
    <property type="term" value="F:heme binding"/>
    <property type="evidence" value="ECO:0007669"/>
    <property type="project" value="InterPro"/>
</dbReference>
<name>A0A8J3I8H8_9CHLR</name>
<dbReference type="GO" id="GO:0016705">
    <property type="term" value="F:oxidoreductase activity, acting on paired donors, with incorporation or reduction of molecular oxygen"/>
    <property type="evidence" value="ECO:0007669"/>
    <property type="project" value="InterPro"/>
</dbReference>
<dbReference type="InterPro" id="IPR001128">
    <property type="entry name" value="Cyt_P450"/>
</dbReference>
<accession>A0A8J3I8H8</accession>
<evidence type="ECO:0000313" key="9">
    <source>
        <dbReference type="EMBL" id="GHO47977.1"/>
    </source>
</evidence>
<dbReference type="SUPFAM" id="SSF48264">
    <property type="entry name" value="Cytochrome P450"/>
    <property type="match status" value="1"/>
</dbReference>
<keyword evidence="2 7" id="KW-0349">Heme</keyword>
<comment type="caution">
    <text evidence="9">The sequence shown here is derived from an EMBL/GenBank/DDBJ whole genome shotgun (WGS) entry which is preliminary data.</text>
</comment>
<dbReference type="Proteomes" id="UP000612362">
    <property type="component" value="Unassembled WGS sequence"/>
</dbReference>
<keyword evidence="6 8" id="KW-0503">Monooxygenase</keyword>
<keyword evidence="5 7" id="KW-0408">Iron</keyword>
<evidence type="ECO:0000256" key="2">
    <source>
        <dbReference type="ARBA" id="ARBA00022617"/>
    </source>
</evidence>
<dbReference type="EMBL" id="BNJF01000003">
    <property type="protein sequence ID" value="GHO47977.1"/>
    <property type="molecule type" value="Genomic_DNA"/>
</dbReference>
<evidence type="ECO:0000256" key="7">
    <source>
        <dbReference type="PIRSR" id="PIRSR602401-1"/>
    </source>
</evidence>
<keyword evidence="3 7" id="KW-0479">Metal-binding</keyword>
<feature type="binding site" description="axial binding residue" evidence="7">
    <location>
        <position position="396"/>
    </location>
    <ligand>
        <name>heme</name>
        <dbReference type="ChEBI" id="CHEBI:30413"/>
    </ligand>
    <ligandPart>
        <name>Fe</name>
        <dbReference type="ChEBI" id="CHEBI:18248"/>
    </ligandPart>
</feature>
<evidence type="ECO:0000256" key="4">
    <source>
        <dbReference type="ARBA" id="ARBA00023002"/>
    </source>
</evidence>
<dbReference type="RefSeq" id="WP_220197195.1">
    <property type="nucleotide sequence ID" value="NZ_BNJF01000003.1"/>
</dbReference>
<comment type="similarity">
    <text evidence="1 8">Belongs to the cytochrome P450 family.</text>
</comment>
<keyword evidence="10" id="KW-1185">Reference proteome</keyword>
<proteinExistence type="inferred from homology"/>
<dbReference type="PRINTS" id="PR00463">
    <property type="entry name" value="EP450I"/>
</dbReference>
<dbReference type="InterPro" id="IPR002401">
    <property type="entry name" value="Cyt_P450_E_grp-I"/>
</dbReference>
<dbReference type="GO" id="GO:0004497">
    <property type="term" value="F:monooxygenase activity"/>
    <property type="evidence" value="ECO:0007669"/>
    <property type="project" value="UniProtKB-KW"/>
</dbReference>
<comment type="cofactor">
    <cofactor evidence="7">
        <name>heme</name>
        <dbReference type="ChEBI" id="CHEBI:30413"/>
    </cofactor>
</comment>
<evidence type="ECO:0000256" key="5">
    <source>
        <dbReference type="ARBA" id="ARBA00023004"/>
    </source>
</evidence>